<evidence type="ECO:0000313" key="4">
    <source>
        <dbReference type="Proteomes" id="UP000310016"/>
    </source>
</evidence>
<dbReference type="AlphaFoldDB" id="A0A4U0PNP8"/>
<organism evidence="3 4">
    <name type="scientific">Chitiniphilus eburneus</name>
    <dbReference type="NCBI Taxonomy" id="2571148"/>
    <lineage>
        <taxon>Bacteria</taxon>
        <taxon>Pseudomonadati</taxon>
        <taxon>Pseudomonadota</taxon>
        <taxon>Betaproteobacteria</taxon>
        <taxon>Neisseriales</taxon>
        <taxon>Chitinibacteraceae</taxon>
        <taxon>Chitiniphilus</taxon>
    </lineage>
</organism>
<dbReference type="EMBL" id="SUMF01000044">
    <property type="protein sequence ID" value="TJZ64604.1"/>
    <property type="molecule type" value="Genomic_DNA"/>
</dbReference>
<evidence type="ECO:0000313" key="3">
    <source>
        <dbReference type="EMBL" id="TJZ64604.1"/>
    </source>
</evidence>
<accession>A0A4U0PNP8</accession>
<feature type="chain" id="PRO_5020901946" evidence="2">
    <location>
        <begin position="24"/>
        <end position="75"/>
    </location>
</feature>
<evidence type="ECO:0000256" key="2">
    <source>
        <dbReference type="SAM" id="SignalP"/>
    </source>
</evidence>
<protein>
    <submittedName>
        <fullName evidence="3">Uncharacterized protein</fullName>
    </submittedName>
</protein>
<keyword evidence="2" id="KW-0732">Signal</keyword>
<keyword evidence="4" id="KW-1185">Reference proteome</keyword>
<feature type="region of interest" description="Disordered" evidence="1">
    <location>
        <begin position="22"/>
        <end position="75"/>
    </location>
</feature>
<feature type="compositionally biased region" description="Polar residues" evidence="1">
    <location>
        <begin position="64"/>
        <end position="75"/>
    </location>
</feature>
<name>A0A4U0PNP8_9NEIS</name>
<gene>
    <name evidence="3" type="ORF">FAZ21_18960</name>
</gene>
<dbReference type="Proteomes" id="UP000310016">
    <property type="component" value="Unassembled WGS sequence"/>
</dbReference>
<comment type="caution">
    <text evidence="3">The sequence shown here is derived from an EMBL/GenBank/DDBJ whole genome shotgun (WGS) entry which is preliminary data.</text>
</comment>
<sequence>MYTHRPLSWLMAAALTLAGASFAAPTQRDLQTDPRRSDSNRIDRERDSDPDDRTPSALRASEPTARTSSIAELAR</sequence>
<feature type="compositionally biased region" description="Basic and acidic residues" evidence="1">
    <location>
        <begin position="30"/>
        <end position="54"/>
    </location>
</feature>
<proteinExistence type="predicted"/>
<dbReference type="RefSeq" id="WP_136775005.1">
    <property type="nucleotide sequence ID" value="NZ_CP156074.1"/>
</dbReference>
<evidence type="ECO:0000256" key="1">
    <source>
        <dbReference type="SAM" id="MobiDB-lite"/>
    </source>
</evidence>
<feature type="signal peptide" evidence="2">
    <location>
        <begin position="1"/>
        <end position="23"/>
    </location>
</feature>
<reference evidence="3 4" key="1">
    <citation type="submission" date="2019-04" db="EMBL/GenBank/DDBJ databases">
        <title>Chitiniphilus eburnea sp. nov., a novel chitinolytic bacterium isolated from aquaculture sludge.</title>
        <authorList>
            <person name="Sheng M."/>
        </authorList>
    </citation>
    <scope>NUCLEOTIDE SEQUENCE [LARGE SCALE GENOMIC DNA]</scope>
    <source>
        <strain evidence="3 4">HX-2-15</strain>
    </source>
</reference>